<keyword evidence="4" id="KW-1185">Reference proteome</keyword>
<feature type="transmembrane region" description="Helical" evidence="2">
    <location>
        <begin position="132"/>
        <end position="154"/>
    </location>
</feature>
<evidence type="ECO:0008006" key="5">
    <source>
        <dbReference type="Google" id="ProtNLM"/>
    </source>
</evidence>
<evidence type="ECO:0000256" key="2">
    <source>
        <dbReference type="SAM" id="Phobius"/>
    </source>
</evidence>
<dbReference type="AlphaFoldDB" id="A0A2R5GR53"/>
<comment type="caution">
    <text evidence="3">The sequence shown here is derived from an EMBL/GenBank/DDBJ whole genome shotgun (WGS) entry which is preliminary data.</text>
</comment>
<feature type="transmembrane region" description="Helical" evidence="2">
    <location>
        <begin position="63"/>
        <end position="81"/>
    </location>
</feature>
<feature type="transmembrane region" description="Helical" evidence="2">
    <location>
        <begin position="93"/>
        <end position="112"/>
    </location>
</feature>
<feature type="region of interest" description="Disordered" evidence="1">
    <location>
        <begin position="1"/>
        <end position="49"/>
    </location>
</feature>
<accession>A0A2R5GR53</accession>
<feature type="transmembrane region" description="Helical" evidence="2">
    <location>
        <begin position="273"/>
        <end position="294"/>
    </location>
</feature>
<reference evidence="3 4" key="1">
    <citation type="submission" date="2017-12" db="EMBL/GenBank/DDBJ databases">
        <title>Sequencing, de novo assembly and annotation of complete genome of a new Thraustochytrid species, strain FCC1311.</title>
        <authorList>
            <person name="Sedici K."/>
            <person name="Godart F."/>
            <person name="Aiese Cigliano R."/>
            <person name="Sanseverino W."/>
            <person name="Barakat M."/>
            <person name="Ortet P."/>
            <person name="Marechal E."/>
            <person name="Cagnac O."/>
            <person name="Amato A."/>
        </authorList>
    </citation>
    <scope>NUCLEOTIDE SEQUENCE [LARGE SCALE GENOMIC DNA]</scope>
</reference>
<evidence type="ECO:0000256" key="1">
    <source>
        <dbReference type="SAM" id="MobiDB-lite"/>
    </source>
</evidence>
<feature type="compositionally biased region" description="Basic and acidic residues" evidence="1">
    <location>
        <begin position="1"/>
        <end position="26"/>
    </location>
</feature>
<feature type="transmembrane region" description="Helical" evidence="2">
    <location>
        <begin position="371"/>
        <end position="388"/>
    </location>
</feature>
<evidence type="ECO:0000313" key="4">
    <source>
        <dbReference type="Proteomes" id="UP000241890"/>
    </source>
</evidence>
<organism evidence="3 4">
    <name type="scientific">Hondaea fermentalgiana</name>
    <dbReference type="NCBI Taxonomy" id="2315210"/>
    <lineage>
        <taxon>Eukaryota</taxon>
        <taxon>Sar</taxon>
        <taxon>Stramenopiles</taxon>
        <taxon>Bigyra</taxon>
        <taxon>Labyrinthulomycetes</taxon>
        <taxon>Thraustochytrida</taxon>
        <taxon>Thraustochytriidae</taxon>
        <taxon>Hondaea</taxon>
    </lineage>
</organism>
<dbReference type="EMBL" id="BEYU01000075">
    <property type="protein sequence ID" value="GBG30364.1"/>
    <property type="molecule type" value="Genomic_DNA"/>
</dbReference>
<proteinExistence type="predicted"/>
<feature type="transmembrane region" description="Helical" evidence="2">
    <location>
        <begin position="241"/>
        <end position="261"/>
    </location>
</feature>
<keyword evidence="2" id="KW-0812">Transmembrane</keyword>
<keyword evidence="2" id="KW-1133">Transmembrane helix</keyword>
<evidence type="ECO:0000313" key="3">
    <source>
        <dbReference type="EMBL" id="GBG30364.1"/>
    </source>
</evidence>
<feature type="compositionally biased region" description="Acidic residues" evidence="1">
    <location>
        <begin position="29"/>
        <end position="39"/>
    </location>
</feature>
<feature type="transmembrane region" description="Helical" evidence="2">
    <location>
        <begin position="191"/>
        <end position="210"/>
    </location>
</feature>
<protein>
    <recommendedName>
        <fullName evidence="5">EamA domain-containing protein</fullName>
    </recommendedName>
</protein>
<dbReference type="Proteomes" id="UP000241890">
    <property type="component" value="Unassembled WGS sequence"/>
</dbReference>
<name>A0A2R5GR53_9STRA</name>
<gene>
    <name evidence="3" type="ORF">FCC1311_065832</name>
</gene>
<dbReference type="InParanoid" id="A0A2R5GR53"/>
<keyword evidence="2" id="KW-0472">Membrane</keyword>
<feature type="transmembrane region" description="Helical" evidence="2">
    <location>
        <begin position="344"/>
        <end position="365"/>
    </location>
</feature>
<feature type="transmembrane region" description="Helical" evidence="2">
    <location>
        <begin position="166"/>
        <end position="184"/>
    </location>
</feature>
<feature type="transmembrane region" description="Helical" evidence="2">
    <location>
        <begin position="314"/>
        <end position="337"/>
    </location>
</feature>
<sequence length="392" mass="41687">MEMDKLELEKGLSPRSKAFDSERPYDVVDNNDDDGDDDEPLRKGSKTKSADKAYTLQKRTVKLAYGALALYQSLMAFWAAIGSKSLQGEVGVPVSVFLFGRHCLAATALAMLSLWKHGAESLIPRPEHRARIFMAGVLAQYASPMCYLFGLMFVPPTIASIFDGPFIPLFVYVMAISVGAEVLPKLAKDRLGVAISLALASGGAATLILVSGGEVEFDGVEPEPVTDAQVQGASANEGDDMFMIAIVSLALEAAALGASIIMQKPVVTQYQLFPFACWVSASGMLCCFFHLMFIGDGVFASIVQLLEACKASNAFFGALLYNALALTLINTLCIAFANASVPSSVVALAACVQPGLTLMLDVAVYDAPFSIWHLAALGMVAIGISMFNKHAA</sequence>